<dbReference type="EMBL" id="VIIS01001317">
    <property type="protein sequence ID" value="KAF0299882.1"/>
    <property type="molecule type" value="Genomic_DNA"/>
</dbReference>
<dbReference type="Pfam" id="PF05699">
    <property type="entry name" value="Dimer_Tnp_hAT"/>
    <property type="match status" value="1"/>
</dbReference>
<dbReference type="Gene3D" id="1.10.10.1070">
    <property type="entry name" value="Zinc finger, BED domain-containing"/>
    <property type="match status" value="1"/>
</dbReference>
<comment type="caution">
    <text evidence="4">The sequence shown here is derived from an EMBL/GenBank/DDBJ whole genome shotgun (WGS) entry which is preliminary data.</text>
</comment>
<dbReference type="SUPFAM" id="SSF53098">
    <property type="entry name" value="Ribonuclease H-like"/>
    <property type="match status" value="1"/>
</dbReference>
<dbReference type="InterPro" id="IPR052717">
    <property type="entry name" value="Vacuolar_transposase_reg"/>
</dbReference>
<dbReference type="GO" id="GO:0005634">
    <property type="term" value="C:nucleus"/>
    <property type="evidence" value="ECO:0007669"/>
    <property type="project" value="TreeGrafter"/>
</dbReference>
<feature type="compositionally biased region" description="Basic and acidic residues" evidence="1">
    <location>
        <begin position="407"/>
        <end position="417"/>
    </location>
</feature>
<dbReference type="PANTHER" id="PTHR46169">
    <property type="entry name" value="DNA REPLICATION-RELATED ELEMENT FACTOR, ISOFORM A"/>
    <property type="match status" value="1"/>
</dbReference>
<dbReference type="SUPFAM" id="SSF140996">
    <property type="entry name" value="Hermes dimerisation domain"/>
    <property type="match status" value="1"/>
</dbReference>
<dbReference type="GO" id="GO:0046983">
    <property type="term" value="F:protein dimerization activity"/>
    <property type="evidence" value="ECO:0007669"/>
    <property type="project" value="InterPro"/>
</dbReference>
<dbReference type="InterPro" id="IPR018473">
    <property type="entry name" value="Hermes_transposase_DNA-db"/>
</dbReference>
<protein>
    <submittedName>
        <fullName evidence="4">Transposable element Hobo transposase</fullName>
    </submittedName>
</protein>
<evidence type="ECO:0000259" key="3">
    <source>
        <dbReference type="Pfam" id="PF10683"/>
    </source>
</evidence>
<dbReference type="OrthoDB" id="6380494at2759"/>
<feature type="domain" description="Hermes trasposase DNA-binding" evidence="3">
    <location>
        <begin position="22"/>
        <end position="66"/>
    </location>
</feature>
<dbReference type="InterPro" id="IPR012337">
    <property type="entry name" value="RNaseH-like_sf"/>
</dbReference>
<keyword evidence="5" id="KW-1185">Reference proteome</keyword>
<organism evidence="4 5">
    <name type="scientific">Amphibalanus amphitrite</name>
    <name type="common">Striped barnacle</name>
    <name type="synonym">Balanus amphitrite</name>
    <dbReference type="NCBI Taxonomy" id="1232801"/>
    <lineage>
        <taxon>Eukaryota</taxon>
        <taxon>Metazoa</taxon>
        <taxon>Ecdysozoa</taxon>
        <taxon>Arthropoda</taxon>
        <taxon>Crustacea</taxon>
        <taxon>Multicrustacea</taxon>
        <taxon>Cirripedia</taxon>
        <taxon>Thoracica</taxon>
        <taxon>Thoracicalcarea</taxon>
        <taxon>Balanomorpha</taxon>
        <taxon>Balanoidea</taxon>
        <taxon>Balanidae</taxon>
        <taxon>Amphibalaninae</taxon>
        <taxon>Amphibalanus</taxon>
    </lineage>
</organism>
<evidence type="ECO:0000259" key="2">
    <source>
        <dbReference type="Pfam" id="PF05699"/>
    </source>
</evidence>
<dbReference type="PANTHER" id="PTHR46169:SF29">
    <property type="entry name" value="DNA REPLICATION-RELATED ELEMENT FACTOR, ISOFORM A"/>
    <property type="match status" value="1"/>
</dbReference>
<name>A0A6A4WAC9_AMPAM</name>
<feature type="region of interest" description="Disordered" evidence="1">
    <location>
        <begin position="407"/>
        <end position="439"/>
    </location>
</feature>
<reference evidence="4 5" key="1">
    <citation type="submission" date="2019-07" db="EMBL/GenBank/DDBJ databases">
        <title>Draft genome assembly of a fouling barnacle, Amphibalanus amphitrite (Darwin, 1854): The first reference genome for Thecostraca.</title>
        <authorList>
            <person name="Kim W."/>
        </authorList>
    </citation>
    <scope>NUCLEOTIDE SEQUENCE [LARGE SCALE GENOMIC DNA]</scope>
    <source>
        <strain evidence="4">SNU_AA5</strain>
        <tissue evidence="4">Soma without cirri and trophi</tissue>
    </source>
</reference>
<dbReference type="Pfam" id="PF10683">
    <property type="entry name" value="DBD_Tnp_Hermes"/>
    <property type="match status" value="1"/>
</dbReference>
<sequence length="561" mass="62242">MKKTIPDGAKRAEKRLIAEALGDVCVEDMRPFSFVEGSGFEKAAQAFINVGAKHGKVEARDVLPGRNTIASIVSERAELARKRLRDELRTQPFLAASTDIWTEEKTSTPFSTVNVSYIREDWTLCSRVVGTKAMPESHTGVNIFRTTRQALEAVDCWKEDGEHIRYVTDNASNNKVAFQNRGRGWQSCFCHNLNLVMIQVMGSTPAVAELIDQGKRLVRFAKKTSVNSLLKSADPNGRGLKASVPTRWNSEWTMLESLRHSWPALQSLPGVADRDEVVRLLEPIDKRELDAVVDVLSFFNSASERLSASHQPTGFLVPLVLENAKRHLEPAPTDTQLGRQLKESLLQHVTGPKYGGKVGLEQYLALALHPRYRRLQQVNIDDTMRGEVERAMKQEVELAFLRRMAERPSEVASERRSTASATLPGPSSAPSTSTATPDFSLDLESMADDEEDDPEVVVDSGNARELAKAAAERECATYFLDKSGKDVKSGAELLKYWKNKASSLPCLSEVARKLHGVPASSAKAERTFSQAGRVIENRRARLHPRKVDDLLLATDNADLLK</sequence>
<feature type="compositionally biased region" description="Low complexity" evidence="1">
    <location>
        <begin position="418"/>
        <end position="437"/>
    </location>
</feature>
<dbReference type="InterPro" id="IPR008906">
    <property type="entry name" value="HATC_C_dom"/>
</dbReference>
<gene>
    <name evidence="4" type="primary">T_130</name>
    <name evidence="4" type="ORF">FJT64_027478</name>
</gene>
<evidence type="ECO:0000256" key="1">
    <source>
        <dbReference type="SAM" id="MobiDB-lite"/>
    </source>
</evidence>
<evidence type="ECO:0000313" key="4">
    <source>
        <dbReference type="EMBL" id="KAF0299882.1"/>
    </source>
</evidence>
<dbReference type="Proteomes" id="UP000440578">
    <property type="component" value="Unassembled WGS sequence"/>
</dbReference>
<feature type="domain" description="HAT C-terminal dimerisation" evidence="2">
    <location>
        <begin position="489"/>
        <end position="556"/>
    </location>
</feature>
<dbReference type="AlphaFoldDB" id="A0A6A4WAC9"/>
<accession>A0A6A4WAC9</accession>
<proteinExistence type="predicted"/>
<dbReference type="GO" id="GO:0006357">
    <property type="term" value="P:regulation of transcription by RNA polymerase II"/>
    <property type="evidence" value="ECO:0007669"/>
    <property type="project" value="TreeGrafter"/>
</dbReference>
<evidence type="ECO:0000313" key="5">
    <source>
        <dbReference type="Proteomes" id="UP000440578"/>
    </source>
</evidence>